<reference evidence="2 3" key="1">
    <citation type="submission" date="2020-08" db="EMBL/GenBank/DDBJ databases">
        <title>A Genomic Blueprint of the Chicken Gut Microbiome.</title>
        <authorList>
            <person name="Gilroy R."/>
            <person name="Ravi A."/>
            <person name="Getino M."/>
            <person name="Pursley I."/>
            <person name="Horton D.L."/>
            <person name="Alikhan N.-F."/>
            <person name="Baker D."/>
            <person name="Gharbi K."/>
            <person name="Hall N."/>
            <person name="Watson M."/>
            <person name="Adriaenssens E.M."/>
            <person name="Foster-Nyarko E."/>
            <person name="Jarju S."/>
            <person name="Secka A."/>
            <person name="Antonio M."/>
            <person name="Oren A."/>
            <person name="Chaudhuri R."/>
            <person name="La Ragione R.M."/>
            <person name="Hildebrand F."/>
            <person name="Pallen M.J."/>
        </authorList>
    </citation>
    <scope>NUCLEOTIDE SEQUENCE [LARGE SCALE GENOMIC DNA]</scope>
    <source>
        <strain evidence="2 3">Sa2BUA9</strain>
    </source>
</reference>
<feature type="transmembrane region" description="Helical" evidence="1">
    <location>
        <begin position="12"/>
        <end position="32"/>
    </location>
</feature>
<keyword evidence="1" id="KW-1133">Transmembrane helix</keyword>
<gene>
    <name evidence="2" type="ORF">H9650_14740</name>
</gene>
<protein>
    <submittedName>
        <fullName evidence="2">Uncharacterized protein</fullName>
    </submittedName>
</protein>
<feature type="transmembrane region" description="Helical" evidence="1">
    <location>
        <begin position="38"/>
        <end position="55"/>
    </location>
</feature>
<accession>A0ABR8RCA2</accession>
<dbReference type="RefSeq" id="WP_151112278.1">
    <property type="nucleotide sequence ID" value="NZ_JACSQO010000008.1"/>
</dbReference>
<evidence type="ECO:0000313" key="2">
    <source>
        <dbReference type="EMBL" id="MBD7945381.1"/>
    </source>
</evidence>
<keyword evidence="1" id="KW-0812">Transmembrane</keyword>
<keyword evidence="3" id="KW-1185">Reference proteome</keyword>
<evidence type="ECO:0000313" key="3">
    <source>
        <dbReference type="Proteomes" id="UP000640786"/>
    </source>
</evidence>
<feature type="transmembrane region" description="Helical" evidence="1">
    <location>
        <begin position="62"/>
        <end position="81"/>
    </location>
</feature>
<comment type="caution">
    <text evidence="2">The sequence shown here is derived from an EMBL/GenBank/DDBJ whole genome shotgun (WGS) entry which is preliminary data.</text>
</comment>
<keyword evidence="1" id="KW-0472">Membrane</keyword>
<dbReference type="Proteomes" id="UP000640786">
    <property type="component" value="Unassembled WGS sequence"/>
</dbReference>
<name>A0ABR8RCA2_9BACI</name>
<sequence>MSAYNLAELKILNQVLFALFIVADLALALFFYNSSFPWFALLGSGVGLAIIVLCWTGKKHGYFIGSLLVFTVLFSLVYNWSNLIH</sequence>
<organism evidence="2 3">
    <name type="scientific">Psychrobacillus faecigallinarum</name>
    <dbReference type="NCBI Taxonomy" id="2762235"/>
    <lineage>
        <taxon>Bacteria</taxon>
        <taxon>Bacillati</taxon>
        <taxon>Bacillota</taxon>
        <taxon>Bacilli</taxon>
        <taxon>Bacillales</taxon>
        <taxon>Bacillaceae</taxon>
        <taxon>Psychrobacillus</taxon>
    </lineage>
</organism>
<evidence type="ECO:0000256" key="1">
    <source>
        <dbReference type="SAM" id="Phobius"/>
    </source>
</evidence>
<proteinExistence type="predicted"/>
<dbReference type="EMBL" id="JACSQO010000008">
    <property type="protein sequence ID" value="MBD7945381.1"/>
    <property type="molecule type" value="Genomic_DNA"/>
</dbReference>